<proteinExistence type="predicted"/>
<evidence type="ECO:0000313" key="3">
    <source>
        <dbReference type="EMBL" id="CAF4169269.1"/>
    </source>
</evidence>
<feature type="compositionally biased region" description="Polar residues" evidence="1">
    <location>
        <begin position="49"/>
        <end position="68"/>
    </location>
</feature>
<gene>
    <name evidence="2" type="ORF">OVA965_LOCUS31154</name>
    <name evidence="3" type="ORF">TMI583_LOCUS31978</name>
</gene>
<name>A0A8S2RL69_9BILA</name>
<feature type="region of interest" description="Disordered" evidence="1">
    <location>
        <begin position="26"/>
        <end position="68"/>
    </location>
</feature>
<organism evidence="3 4">
    <name type="scientific">Didymodactylos carnosus</name>
    <dbReference type="NCBI Taxonomy" id="1234261"/>
    <lineage>
        <taxon>Eukaryota</taxon>
        <taxon>Metazoa</taxon>
        <taxon>Spiralia</taxon>
        <taxon>Gnathifera</taxon>
        <taxon>Rotifera</taxon>
        <taxon>Eurotatoria</taxon>
        <taxon>Bdelloidea</taxon>
        <taxon>Philodinida</taxon>
        <taxon>Philodinidae</taxon>
        <taxon>Didymodactylos</taxon>
    </lineage>
</organism>
<protein>
    <submittedName>
        <fullName evidence="3">Uncharacterized protein</fullName>
    </submittedName>
</protein>
<accession>A0A8S2RL69</accession>
<evidence type="ECO:0000313" key="4">
    <source>
        <dbReference type="Proteomes" id="UP000682733"/>
    </source>
</evidence>
<sequence>MNNNRQNTSSLTNSFRSILYPFVIQPTKKTSHPCTNDDSNSSSSKDEYMTNSELTSNNSVTSDSMQATTSDDLLTLNNQTVSSSNTNKRPILKHSIDSILASETTMNRKRRLIECK</sequence>
<dbReference type="AlphaFoldDB" id="A0A8S2RL69"/>
<dbReference type="EMBL" id="CAJNOK010023180">
    <property type="protein sequence ID" value="CAF1358936.1"/>
    <property type="molecule type" value="Genomic_DNA"/>
</dbReference>
<evidence type="ECO:0000313" key="2">
    <source>
        <dbReference type="EMBL" id="CAF1358936.1"/>
    </source>
</evidence>
<reference evidence="3" key="1">
    <citation type="submission" date="2021-02" db="EMBL/GenBank/DDBJ databases">
        <authorList>
            <person name="Nowell W R."/>
        </authorList>
    </citation>
    <scope>NUCLEOTIDE SEQUENCE</scope>
</reference>
<dbReference type="EMBL" id="CAJOBA010044830">
    <property type="protein sequence ID" value="CAF4169269.1"/>
    <property type="molecule type" value="Genomic_DNA"/>
</dbReference>
<comment type="caution">
    <text evidence="3">The sequence shown here is derived from an EMBL/GenBank/DDBJ whole genome shotgun (WGS) entry which is preliminary data.</text>
</comment>
<evidence type="ECO:0000256" key="1">
    <source>
        <dbReference type="SAM" id="MobiDB-lite"/>
    </source>
</evidence>
<dbReference type="Proteomes" id="UP000677228">
    <property type="component" value="Unassembled WGS sequence"/>
</dbReference>
<dbReference type="Proteomes" id="UP000682733">
    <property type="component" value="Unassembled WGS sequence"/>
</dbReference>